<sequence length="446" mass="49232">MNSDLNLNSEPKQRAPFQGAFFKKRVLITGHTGFKGAWLTEWLLALGAKVTGFSLPPPTVPSLFEQLDLEKRIDHRIGDVRDLEAVTKVMLETRPDFVFHLAAQPLVRLSYDQPVETYATNVMGTVNVLEALRKFKSLGLGLRLSGGTNPLKLNLETSTSRSVVAVFITTDKCYENKEWVHGYREVDPMGGHDPYSSSKGAAELVISAYRNSYFSHTSTSNLSLNRCNVLVASARAGNVIGGGDWALDRIVPDCIRHLIKGEAIPVRNKVATRPWQHVLEPLSGYLTLASRLAEGVEGESLGLGAEVPTESERSSDLNFNLSLKRAALAKHASLCSAFNFGPNVTSNRTVADLVQEALKHWEGKWKDMSDPNAPHEAKLLSLTIDKAFHLLDWTPVWNFEETVKNTISWYRETHLGTAAAVDITRAQIAEYTNDAATIGLPWAGIR</sequence>
<feature type="domain" description="NAD(P)-binding" evidence="1">
    <location>
        <begin position="27"/>
        <end position="225"/>
    </location>
</feature>
<evidence type="ECO:0000313" key="2">
    <source>
        <dbReference type="EMBL" id="OIQ90380.1"/>
    </source>
</evidence>
<dbReference type="SUPFAM" id="SSF51735">
    <property type="entry name" value="NAD(P)-binding Rossmann-fold domains"/>
    <property type="match status" value="1"/>
</dbReference>
<dbReference type="EMBL" id="MLJW01000294">
    <property type="protein sequence ID" value="OIQ90380.1"/>
    <property type="molecule type" value="Genomic_DNA"/>
</dbReference>
<reference evidence="2" key="1">
    <citation type="submission" date="2016-10" db="EMBL/GenBank/DDBJ databases">
        <title>Sequence of Gallionella enrichment culture.</title>
        <authorList>
            <person name="Poehlein A."/>
            <person name="Muehling M."/>
            <person name="Daniel R."/>
        </authorList>
    </citation>
    <scope>NUCLEOTIDE SEQUENCE</scope>
</reference>
<proteinExistence type="predicted"/>
<accession>A0A1J5RE36</accession>
<keyword evidence="2" id="KW-0456">Lyase</keyword>
<dbReference type="InterPro" id="IPR036291">
    <property type="entry name" value="NAD(P)-bd_dom_sf"/>
</dbReference>
<dbReference type="Pfam" id="PF16363">
    <property type="entry name" value="GDP_Man_Dehyd"/>
    <property type="match status" value="1"/>
</dbReference>
<comment type="caution">
    <text evidence="2">The sequence shown here is derived from an EMBL/GenBank/DDBJ whole genome shotgun (WGS) entry which is preliminary data.</text>
</comment>
<dbReference type="Gene3D" id="3.90.25.10">
    <property type="entry name" value="UDP-galactose 4-epimerase, domain 1"/>
    <property type="match status" value="2"/>
</dbReference>
<dbReference type="AlphaFoldDB" id="A0A1J5RE36"/>
<organism evidence="2">
    <name type="scientific">mine drainage metagenome</name>
    <dbReference type="NCBI Taxonomy" id="410659"/>
    <lineage>
        <taxon>unclassified sequences</taxon>
        <taxon>metagenomes</taxon>
        <taxon>ecological metagenomes</taxon>
    </lineage>
</organism>
<name>A0A1J5RE36_9ZZZZ</name>
<dbReference type="EC" id="4.2.1.45" evidence="2"/>
<gene>
    <name evidence="2" type="primary">rfbG_4</name>
    <name evidence="2" type="ORF">GALL_277180</name>
</gene>
<evidence type="ECO:0000259" key="1">
    <source>
        <dbReference type="Pfam" id="PF16363"/>
    </source>
</evidence>
<dbReference type="GO" id="GO:0047733">
    <property type="term" value="F:CDP-glucose 4,6-dehydratase activity"/>
    <property type="evidence" value="ECO:0007669"/>
    <property type="project" value="UniProtKB-EC"/>
</dbReference>
<dbReference type="PANTHER" id="PTHR43000">
    <property type="entry name" value="DTDP-D-GLUCOSE 4,6-DEHYDRATASE-RELATED"/>
    <property type="match status" value="1"/>
</dbReference>
<protein>
    <submittedName>
        <fullName evidence="2">CDP-glucose 4,6-dehydratase</fullName>
        <ecNumber evidence="2">4.2.1.45</ecNumber>
    </submittedName>
</protein>
<dbReference type="Gene3D" id="3.40.50.720">
    <property type="entry name" value="NAD(P)-binding Rossmann-like Domain"/>
    <property type="match status" value="1"/>
</dbReference>
<dbReference type="InterPro" id="IPR016040">
    <property type="entry name" value="NAD(P)-bd_dom"/>
</dbReference>
<dbReference type="CDD" id="cd05252">
    <property type="entry name" value="CDP_GD_SDR_e"/>
    <property type="match status" value="1"/>
</dbReference>
<dbReference type="InterPro" id="IPR013445">
    <property type="entry name" value="CDP_4_6_deHydtase"/>
</dbReference>